<dbReference type="InterPro" id="IPR036291">
    <property type="entry name" value="NAD(P)-bd_dom_sf"/>
</dbReference>
<protein>
    <submittedName>
        <fullName evidence="2">Putative short-chain dehydrogenase protein</fullName>
    </submittedName>
</protein>
<dbReference type="EMBL" id="DF977485">
    <property type="protein sequence ID" value="GAW26640.1"/>
    <property type="molecule type" value="Genomic_DNA"/>
</dbReference>
<dbReference type="SUPFAM" id="SSF51735">
    <property type="entry name" value="NAD(P)-binding Rossmann-fold domains"/>
    <property type="match status" value="1"/>
</dbReference>
<accession>A0A1S8AAA6</accession>
<feature type="region of interest" description="Disordered" evidence="1">
    <location>
        <begin position="60"/>
        <end position="80"/>
    </location>
</feature>
<reference evidence="2" key="1">
    <citation type="submission" date="2016-03" db="EMBL/GenBank/DDBJ databases">
        <title>Draft genome sequence of Rosellinia necatrix.</title>
        <authorList>
            <person name="Kanematsu S."/>
        </authorList>
    </citation>
    <scope>NUCLEOTIDE SEQUENCE [LARGE SCALE GENOMIC DNA]</scope>
    <source>
        <strain evidence="2">W97</strain>
    </source>
</reference>
<dbReference type="AlphaFoldDB" id="A0A1S8AAA6"/>
<evidence type="ECO:0000313" key="3">
    <source>
        <dbReference type="Proteomes" id="UP000054516"/>
    </source>
</evidence>
<sequence length="80" mass="8580">MPGLLVSLTPQAFSGKPEFTEKDVVIAIGANTGVGNETAWMAYARHARVYTPARSEVKTRRVIRRDPGGGGTPPRAREAS</sequence>
<gene>
    <name evidence="2" type="ORF">SAMD00023353_4000750</name>
</gene>
<dbReference type="Proteomes" id="UP000054516">
    <property type="component" value="Unassembled WGS sequence"/>
</dbReference>
<keyword evidence="3" id="KW-1185">Reference proteome</keyword>
<evidence type="ECO:0000256" key="1">
    <source>
        <dbReference type="SAM" id="MobiDB-lite"/>
    </source>
</evidence>
<organism evidence="2">
    <name type="scientific">Rosellinia necatrix</name>
    <name type="common">White root-rot fungus</name>
    <dbReference type="NCBI Taxonomy" id="77044"/>
    <lineage>
        <taxon>Eukaryota</taxon>
        <taxon>Fungi</taxon>
        <taxon>Dikarya</taxon>
        <taxon>Ascomycota</taxon>
        <taxon>Pezizomycotina</taxon>
        <taxon>Sordariomycetes</taxon>
        <taxon>Xylariomycetidae</taxon>
        <taxon>Xylariales</taxon>
        <taxon>Xylariaceae</taxon>
        <taxon>Rosellinia</taxon>
    </lineage>
</organism>
<name>A0A1S8AAA6_ROSNE</name>
<evidence type="ECO:0000313" key="2">
    <source>
        <dbReference type="EMBL" id="GAW26640.1"/>
    </source>
</evidence>
<proteinExistence type="predicted"/>